<keyword evidence="3" id="KW-1185">Reference proteome</keyword>
<feature type="compositionally biased region" description="Pro residues" evidence="1">
    <location>
        <begin position="81"/>
        <end position="99"/>
    </location>
</feature>
<comment type="caution">
    <text evidence="2">The sequence shown here is derived from an EMBL/GenBank/DDBJ whole genome shotgun (WGS) entry which is preliminary data.</text>
</comment>
<organism evidence="2 3">
    <name type="scientific">Heterodera schachtii</name>
    <name type="common">Sugarbeet cyst nematode worm</name>
    <name type="synonym">Tylenchus schachtii</name>
    <dbReference type="NCBI Taxonomy" id="97005"/>
    <lineage>
        <taxon>Eukaryota</taxon>
        <taxon>Metazoa</taxon>
        <taxon>Ecdysozoa</taxon>
        <taxon>Nematoda</taxon>
        <taxon>Chromadorea</taxon>
        <taxon>Rhabditida</taxon>
        <taxon>Tylenchina</taxon>
        <taxon>Tylenchomorpha</taxon>
        <taxon>Tylenchoidea</taxon>
        <taxon>Heteroderidae</taxon>
        <taxon>Heteroderinae</taxon>
        <taxon>Heterodera</taxon>
    </lineage>
</organism>
<feature type="region of interest" description="Disordered" evidence="1">
    <location>
        <begin position="1"/>
        <end position="99"/>
    </location>
</feature>
<dbReference type="EMBL" id="JBICCN010000143">
    <property type="protein sequence ID" value="KAL3090314.1"/>
    <property type="molecule type" value="Genomic_DNA"/>
</dbReference>
<gene>
    <name evidence="2" type="ORF">niasHS_006766</name>
</gene>
<evidence type="ECO:0000313" key="2">
    <source>
        <dbReference type="EMBL" id="KAL3090314.1"/>
    </source>
</evidence>
<reference evidence="2 3" key="1">
    <citation type="submission" date="2024-10" db="EMBL/GenBank/DDBJ databases">
        <authorList>
            <person name="Kim D."/>
        </authorList>
    </citation>
    <scope>NUCLEOTIDE SEQUENCE [LARGE SCALE GENOMIC DNA]</scope>
    <source>
        <strain evidence="2">Taebaek</strain>
    </source>
</reference>
<protein>
    <submittedName>
        <fullName evidence="2">Uncharacterized protein</fullName>
    </submittedName>
</protein>
<sequence length="147" mass="15756">MADGQQDDAWRHRRRLNASAIAPKAKGIRRRRNAFAPPLPMHTETKANQSTSTSTTTETKCGGLNGGPTTIPKPIQSNPIQSPPPPRCPSPPPNVSPPSVPSDIAFDLLQFFFTFTCPYSLLSLFSSPPSPSSKCVNRCQKGGGIGN</sequence>
<proteinExistence type="predicted"/>
<evidence type="ECO:0000256" key="1">
    <source>
        <dbReference type="SAM" id="MobiDB-lite"/>
    </source>
</evidence>
<dbReference type="AlphaFoldDB" id="A0ABD2JI70"/>
<name>A0ABD2JI70_HETSC</name>
<evidence type="ECO:0000313" key="3">
    <source>
        <dbReference type="Proteomes" id="UP001620645"/>
    </source>
</evidence>
<accession>A0ABD2JI70</accession>
<dbReference type="Proteomes" id="UP001620645">
    <property type="component" value="Unassembled WGS sequence"/>
</dbReference>
<feature type="compositionally biased region" description="Low complexity" evidence="1">
    <location>
        <begin position="50"/>
        <end position="59"/>
    </location>
</feature>